<dbReference type="InterPro" id="IPR000748">
    <property type="entry name" value="PsdUridine_synth_RsuA/RluB/E/F"/>
</dbReference>
<dbReference type="InterPro" id="IPR006145">
    <property type="entry name" value="PsdUridine_synth_RsuA/RluA"/>
</dbReference>
<keyword evidence="4" id="KW-0732">Signal</keyword>
<evidence type="ECO:0000313" key="6">
    <source>
        <dbReference type="EMBL" id="CAE2240858.1"/>
    </source>
</evidence>
<dbReference type="InterPro" id="IPR020094">
    <property type="entry name" value="TruA/RsuA/RluB/E/F_N"/>
</dbReference>
<proteinExistence type="predicted"/>
<dbReference type="Gene3D" id="3.30.70.1560">
    <property type="entry name" value="Alpha-L RNA-binding motif"/>
    <property type="match status" value="1"/>
</dbReference>
<feature type="compositionally biased region" description="Basic and acidic residues" evidence="3">
    <location>
        <begin position="365"/>
        <end position="380"/>
    </location>
</feature>
<dbReference type="Pfam" id="PF00849">
    <property type="entry name" value="PseudoU_synth_2"/>
    <property type="match status" value="1"/>
</dbReference>
<feature type="region of interest" description="Disordered" evidence="3">
    <location>
        <begin position="348"/>
        <end position="380"/>
    </location>
</feature>
<evidence type="ECO:0000259" key="5">
    <source>
        <dbReference type="Pfam" id="PF00849"/>
    </source>
</evidence>
<dbReference type="NCBIfam" id="TIGR00093">
    <property type="entry name" value="pseudouridine synthase"/>
    <property type="match status" value="1"/>
</dbReference>
<evidence type="ECO:0000256" key="3">
    <source>
        <dbReference type="SAM" id="MobiDB-lite"/>
    </source>
</evidence>
<dbReference type="InterPro" id="IPR050343">
    <property type="entry name" value="RsuA_PseudoU_synthase"/>
</dbReference>
<accession>A0A7S4MSR8</accession>
<dbReference type="PANTHER" id="PTHR47683:SF2">
    <property type="entry name" value="RNA-BINDING S4 DOMAIN-CONTAINING PROTEIN"/>
    <property type="match status" value="1"/>
</dbReference>
<sequence length="380" mass="43529">MNHMKSMIIILLFTMMRRAVLRRFPLFSSPLVRSRCMSYSPSSAQDIAPTVAEVQGTFIPAEIDPIADSHHVLRSAFQKKNYVRLDKLLSNLGITTRRNSVSFIKKNNITVAIGEDEFQEFDHQKNALVTKRKEVIKRVPYSTIVYPPAVRFNNEPLEFVKKLCIVMHKPRGYVCSHTRDEPESKIVFDLLPKQILSLKPKLSIAGRLDKWASGLLILSQDGKLISKIIQQNVHKKQYTVELKHDAKGNEPELFASGDLTLRSEKKACLPASLEILEPRKVQITLQEGKYHQIRRMIAAAGNLSLGVHRDKIGDISLDGLLPGTYRDLTNAELQHLWTNTPLEKCSDDYVHEAPRQKKKRHLRKRFPDTEPKKEDKKQKK</sequence>
<evidence type="ECO:0000256" key="4">
    <source>
        <dbReference type="SAM" id="SignalP"/>
    </source>
</evidence>
<organism evidence="6">
    <name type="scientific">Vannella robusta</name>
    <dbReference type="NCBI Taxonomy" id="1487602"/>
    <lineage>
        <taxon>Eukaryota</taxon>
        <taxon>Amoebozoa</taxon>
        <taxon>Discosea</taxon>
        <taxon>Flabellinia</taxon>
        <taxon>Vannellidae</taxon>
        <taxon>Vannella</taxon>
    </lineage>
</organism>
<dbReference type="GO" id="GO:0009982">
    <property type="term" value="F:pseudouridine synthase activity"/>
    <property type="evidence" value="ECO:0007669"/>
    <property type="project" value="InterPro"/>
</dbReference>
<dbReference type="PANTHER" id="PTHR47683">
    <property type="entry name" value="PSEUDOURIDINE SYNTHASE FAMILY PROTEIN-RELATED"/>
    <property type="match status" value="1"/>
</dbReference>
<feature type="signal peptide" evidence="4">
    <location>
        <begin position="1"/>
        <end position="22"/>
    </location>
</feature>
<evidence type="ECO:0000256" key="1">
    <source>
        <dbReference type="ARBA" id="ARBA00023235"/>
    </source>
</evidence>
<dbReference type="EMBL" id="HBKP01025198">
    <property type="protein sequence ID" value="CAE2240858.1"/>
    <property type="molecule type" value="Transcribed_RNA"/>
</dbReference>
<reference evidence="6" key="1">
    <citation type="submission" date="2021-01" db="EMBL/GenBank/DDBJ databases">
        <authorList>
            <person name="Corre E."/>
            <person name="Pelletier E."/>
            <person name="Niang G."/>
            <person name="Scheremetjew M."/>
            <person name="Finn R."/>
            <person name="Kale V."/>
            <person name="Holt S."/>
            <person name="Cochrane G."/>
            <person name="Meng A."/>
            <person name="Brown T."/>
            <person name="Cohen L."/>
        </authorList>
    </citation>
    <scope>NUCLEOTIDE SEQUENCE</scope>
    <source>
        <strain evidence="6">DIVA3 518/3/11/1/6</strain>
    </source>
</reference>
<dbReference type="PROSITE" id="PS50889">
    <property type="entry name" value="S4"/>
    <property type="match status" value="1"/>
</dbReference>
<keyword evidence="2" id="KW-0694">RNA-binding</keyword>
<name>A0A7S4MSR8_9EUKA</name>
<dbReference type="SUPFAM" id="SSF55120">
    <property type="entry name" value="Pseudouridine synthase"/>
    <property type="match status" value="1"/>
</dbReference>
<feature type="domain" description="Pseudouridine synthase RsuA/RluA-like" evidence="5">
    <location>
        <begin position="165"/>
        <end position="299"/>
    </location>
</feature>
<dbReference type="GO" id="GO:0003723">
    <property type="term" value="F:RNA binding"/>
    <property type="evidence" value="ECO:0007669"/>
    <property type="project" value="UniProtKB-KW"/>
</dbReference>
<dbReference type="GO" id="GO:0001522">
    <property type="term" value="P:pseudouridine synthesis"/>
    <property type="evidence" value="ECO:0007669"/>
    <property type="project" value="InterPro"/>
</dbReference>
<keyword evidence="1" id="KW-0413">Isomerase</keyword>
<evidence type="ECO:0000256" key="2">
    <source>
        <dbReference type="PROSITE-ProRule" id="PRU00182"/>
    </source>
</evidence>
<dbReference type="Gene3D" id="3.30.70.580">
    <property type="entry name" value="Pseudouridine synthase I, catalytic domain, N-terminal subdomain"/>
    <property type="match status" value="1"/>
</dbReference>
<gene>
    <name evidence="6" type="ORF">VSP0166_LOCUS17537</name>
</gene>
<feature type="chain" id="PRO_5031153776" description="Pseudouridine synthase RsuA/RluA-like domain-containing protein" evidence="4">
    <location>
        <begin position="23"/>
        <end position="380"/>
    </location>
</feature>
<dbReference type="InterPro" id="IPR020103">
    <property type="entry name" value="PsdUridine_synth_cat_dom_sf"/>
</dbReference>
<dbReference type="AlphaFoldDB" id="A0A7S4MSR8"/>
<dbReference type="InterPro" id="IPR042092">
    <property type="entry name" value="PsdUridine_s_RsuA/RluB/E/F_cat"/>
</dbReference>
<protein>
    <recommendedName>
        <fullName evidence="5">Pseudouridine synthase RsuA/RluA-like domain-containing protein</fullName>
    </recommendedName>
</protein>